<dbReference type="SUPFAM" id="SSF56935">
    <property type="entry name" value="Porins"/>
    <property type="match status" value="1"/>
</dbReference>
<dbReference type="InterPro" id="IPR039426">
    <property type="entry name" value="TonB-dep_rcpt-like"/>
</dbReference>
<gene>
    <name evidence="16" type="ORF">EDC23_2589</name>
</gene>
<keyword evidence="5 13" id="KW-0732">Signal</keyword>
<evidence type="ECO:0000256" key="2">
    <source>
        <dbReference type="ARBA" id="ARBA00022448"/>
    </source>
</evidence>
<feature type="domain" description="TonB-dependent receptor-like beta-barrel" evidence="14">
    <location>
        <begin position="207"/>
        <end position="575"/>
    </location>
</feature>
<keyword evidence="6" id="KW-0406">Ion transport</keyword>
<feature type="signal peptide" evidence="13">
    <location>
        <begin position="1"/>
        <end position="25"/>
    </location>
</feature>
<comment type="similarity">
    <text evidence="10 11">Belongs to the TonB-dependent receptor family.</text>
</comment>
<feature type="compositionally biased region" description="Polar residues" evidence="12">
    <location>
        <begin position="246"/>
        <end position="261"/>
    </location>
</feature>
<proteinExistence type="inferred from homology"/>
<evidence type="ECO:0000313" key="17">
    <source>
        <dbReference type="Proteomes" id="UP000294914"/>
    </source>
</evidence>
<feature type="domain" description="TonB-dependent receptor plug" evidence="15">
    <location>
        <begin position="43"/>
        <end position="148"/>
    </location>
</feature>
<evidence type="ECO:0000256" key="8">
    <source>
        <dbReference type="ARBA" id="ARBA00023136"/>
    </source>
</evidence>
<dbReference type="Gene3D" id="2.170.130.10">
    <property type="entry name" value="TonB-dependent receptor, plug domain"/>
    <property type="match status" value="1"/>
</dbReference>
<evidence type="ECO:0000256" key="7">
    <source>
        <dbReference type="ARBA" id="ARBA00023077"/>
    </source>
</evidence>
<dbReference type="GO" id="GO:0006811">
    <property type="term" value="P:monoatomic ion transport"/>
    <property type="evidence" value="ECO:0007669"/>
    <property type="project" value="UniProtKB-KW"/>
</dbReference>
<feature type="region of interest" description="Disordered" evidence="12">
    <location>
        <begin position="241"/>
        <end position="261"/>
    </location>
</feature>
<evidence type="ECO:0000256" key="4">
    <source>
        <dbReference type="ARBA" id="ARBA00022692"/>
    </source>
</evidence>
<keyword evidence="9 10" id="KW-0998">Cell outer membrane</keyword>
<comment type="caution">
    <text evidence="16">The sequence shown here is derived from an EMBL/GenBank/DDBJ whole genome shotgun (WGS) entry which is preliminary data.</text>
</comment>
<evidence type="ECO:0000256" key="6">
    <source>
        <dbReference type="ARBA" id="ARBA00023065"/>
    </source>
</evidence>
<evidence type="ECO:0000256" key="1">
    <source>
        <dbReference type="ARBA" id="ARBA00004571"/>
    </source>
</evidence>
<dbReference type="InterPro" id="IPR036942">
    <property type="entry name" value="Beta-barrel_TonB_sf"/>
</dbReference>
<organism evidence="16 17">
    <name type="scientific">Thiohalophilus thiocyanatoxydans</name>
    <dbReference type="NCBI Taxonomy" id="381308"/>
    <lineage>
        <taxon>Bacteria</taxon>
        <taxon>Pseudomonadati</taxon>
        <taxon>Pseudomonadota</taxon>
        <taxon>Gammaproteobacteria</taxon>
        <taxon>Thiohalomonadales</taxon>
        <taxon>Thiohalophilaceae</taxon>
        <taxon>Thiohalophilus</taxon>
    </lineage>
</organism>
<dbReference type="GO" id="GO:0015889">
    <property type="term" value="P:cobalamin transport"/>
    <property type="evidence" value="ECO:0007669"/>
    <property type="project" value="TreeGrafter"/>
</dbReference>
<dbReference type="OrthoDB" id="9815954at2"/>
<protein>
    <submittedName>
        <fullName evidence="16">Vitamin B12 transporter</fullName>
    </submittedName>
</protein>
<evidence type="ECO:0000256" key="11">
    <source>
        <dbReference type="RuleBase" id="RU003357"/>
    </source>
</evidence>
<dbReference type="GO" id="GO:0009279">
    <property type="term" value="C:cell outer membrane"/>
    <property type="evidence" value="ECO:0007669"/>
    <property type="project" value="UniProtKB-SubCell"/>
</dbReference>
<feature type="chain" id="PRO_5020837552" evidence="13">
    <location>
        <begin position="26"/>
        <end position="601"/>
    </location>
</feature>
<accession>A0A4R8IPD7</accession>
<dbReference type="Pfam" id="PF07715">
    <property type="entry name" value="Plug"/>
    <property type="match status" value="1"/>
</dbReference>
<dbReference type="EMBL" id="SOQX01000008">
    <property type="protein sequence ID" value="TDX99376.1"/>
    <property type="molecule type" value="Genomic_DNA"/>
</dbReference>
<evidence type="ECO:0000259" key="15">
    <source>
        <dbReference type="Pfam" id="PF07715"/>
    </source>
</evidence>
<evidence type="ECO:0000256" key="10">
    <source>
        <dbReference type="PROSITE-ProRule" id="PRU01360"/>
    </source>
</evidence>
<dbReference type="PROSITE" id="PS52016">
    <property type="entry name" value="TONB_DEPENDENT_REC_3"/>
    <property type="match status" value="1"/>
</dbReference>
<keyword evidence="2 10" id="KW-0813">Transport</keyword>
<evidence type="ECO:0000259" key="14">
    <source>
        <dbReference type="Pfam" id="PF00593"/>
    </source>
</evidence>
<dbReference type="RefSeq" id="WP_134085122.1">
    <property type="nucleotide sequence ID" value="NZ_SOQX01000008.1"/>
</dbReference>
<evidence type="ECO:0000313" key="16">
    <source>
        <dbReference type="EMBL" id="TDX99376.1"/>
    </source>
</evidence>
<keyword evidence="8 10" id="KW-0472">Membrane</keyword>
<dbReference type="Proteomes" id="UP000294914">
    <property type="component" value="Unassembled WGS sequence"/>
</dbReference>
<evidence type="ECO:0000256" key="9">
    <source>
        <dbReference type="ARBA" id="ARBA00023237"/>
    </source>
</evidence>
<dbReference type="InterPro" id="IPR000531">
    <property type="entry name" value="Beta-barrel_TonB"/>
</dbReference>
<comment type="subcellular location">
    <subcellularLocation>
        <location evidence="1 10">Cell outer membrane</location>
        <topology evidence="1 10">Multi-pass membrane protein</topology>
    </subcellularLocation>
</comment>
<dbReference type="InterPro" id="IPR037066">
    <property type="entry name" value="Plug_dom_sf"/>
</dbReference>
<keyword evidence="4 10" id="KW-0812">Transmembrane</keyword>
<evidence type="ECO:0000256" key="3">
    <source>
        <dbReference type="ARBA" id="ARBA00022452"/>
    </source>
</evidence>
<dbReference type="PANTHER" id="PTHR30069">
    <property type="entry name" value="TONB-DEPENDENT OUTER MEMBRANE RECEPTOR"/>
    <property type="match status" value="1"/>
</dbReference>
<dbReference type="InterPro" id="IPR012910">
    <property type="entry name" value="Plug_dom"/>
</dbReference>
<dbReference type="PANTHER" id="PTHR30069:SF53">
    <property type="entry name" value="COLICIN I RECEPTOR-RELATED"/>
    <property type="match status" value="1"/>
</dbReference>
<keyword evidence="3 10" id="KW-1134">Transmembrane beta strand</keyword>
<reference evidence="16 17" key="1">
    <citation type="submission" date="2019-03" db="EMBL/GenBank/DDBJ databases">
        <title>Genomic Encyclopedia of Type Strains, Phase IV (KMG-IV): sequencing the most valuable type-strain genomes for metagenomic binning, comparative biology and taxonomic classification.</title>
        <authorList>
            <person name="Goeker M."/>
        </authorList>
    </citation>
    <scope>NUCLEOTIDE SEQUENCE [LARGE SCALE GENOMIC DNA]</scope>
    <source>
        <strain evidence="16 17">DSM 16326</strain>
    </source>
</reference>
<keyword evidence="7 11" id="KW-0798">TonB box</keyword>
<sequence length="601" mass="66570">MQIVSCRRAAIAALSTCFVLPAAQAAEEEAIIVTASRTLQSANDTLASTSIIDREQIDNSQARDVMQLLQLEAGIDMARGGGPGGSTSLFMRGTNSNHTLVLIDGVRASSATTGSFAWAHLAPSDIERIEIVRGPRAAHYGSDAVGGVIQIFTRDNKGSHVRVQGGSYNSRLVEFGTGDSKGNLDYSLNATHRDTDGFSATNSKSSFFNSDEDPYRNNSVSGKLDYRLNDDTQIAFKGWHSDSKSNFDQGTQDNQNSTGDLRLTHQSTTNWEQQLSVGYAKDENETNEPSRSSFVQTNRLMADWKHDLTLSDNALLTAGISTVEEDTLNINRITDATVYDESIRNNGLFTSLQYFAGDHDIQLSGRVDDHETFGSHNTGQAAWGYQLNEQHRLFASYGTAFQAPSSNNLFHPGYSGFYAGNSDLEPEESESFELGTKSQFGAQQLSISLYHTEIDNLISYSGTNSQAINIDKASIEGVEVVHRYQAKTWQLKSQLTLQDAVDDETGEDLDRRAGEKLSVNYTRQFENDSQLGVEWLYRSKRKDDDERLDAYQLVNLSGQYQLASDFWFEGRVDNLLDEEYELQYGYNTAGLSAYAGVRYHF</sequence>
<name>A0A4R8IPD7_9GAMM</name>
<dbReference type="Pfam" id="PF00593">
    <property type="entry name" value="TonB_dep_Rec_b-barrel"/>
    <property type="match status" value="1"/>
</dbReference>
<evidence type="ECO:0000256" key="12">
    <source>
        <dbReference type="SAM" id="MobiDB-lite"/>
    </source>
</evidence>
<dbReference type="AlphaFoldDB" id="A0A4R8IPD7"/>
<keyword evidence="17" id="KW-1185">Reference proteome</keyword>
<dbReference type="Gene3D" id="2.40.170.20">
    <property type="entry name" value="TonB-dependent receptor, beta-barrel domain"/>
    <property type="match status" value="1"/>
</dbReference>
<dbReference type="CDD" id="cd01347">
    <property type="entry name" value="ligand_gated_channel"/>
    <property type="match status" value="1"/>
</dbReference>
<evidence type="ECO:0000256" key="13">
    <source>
        <dbReference type="SAM" id="SignalP"/>
    </source>
</evidence>
<evidence type="ECO:0000256" key="5">
    <source>
        <dbReference type="ARBA" id="ARBA00022729"/>
    </source>
</evidence>